<feature type="compositionally biased region" description="Pro residues" evidence="1">
    <location>
        <begin position="47"/>
        <end position="60"/>
    </location>
</feature>
<keyword evidence="3" id="KW-1185">Reference proteome</keyword>
<dbReference type="AlphaFoldDB" id="A0A409Y300"/>
<protein>
    <submittedName>
        <fullName evidence="2">Uncharacterized protein</fullName>
    </submittedName>
</protein>
<dbReference type="EMBL" id="NHYE01001261">
    <property type="protein sequence ID" value="PPQ97331.1"/>
    <property type="molecule type" value="Genomic_DNA"/>
</dbReference>
<dbReference type="InParanoid" id="A0A409Y300"/>
<sequence length="275" mass="30079">MGQIISQFIDDIFFLFSRPVERLENNSPPTSDDDYSSGSEAETQAEDPPPAYEYPQPESPAPDANNTTRRTVTFFQNASNVQLHGCTFSNVQRSSYTRVVDQGQGGERRRQKSKHTGTTTGSTRDISPQAEEFFKSFQAGPKTSETLNEFYCHGAKITRMSSSEFHNFFTNARMNFDASGSSPDPAPTTDAQNSESSSSAAADDNKDRPESSSLPTQDVHKDHPGSTSPVQNANEGSSTPPREGHKESSNAVSEGDFDFEIVLAKNENKGEAREG</sequence>
<gene>
    <name evidence="2" type="ORF">CVT26_006563</name>
</gene>
<feature type="compositionally biased region" description="Polar residues" evidence="1">
    <location>
        <begin position="25"/>
        <end position="42"/>
    </location>
</feature>
<comment type="caution">
    <text evidence="2">The sequence shown here is derived from an EMBL/GenBank/DDBJ whole genome shotgun (WGS) entry which is preliminary data.</text>
</comment>
<proteinExistence type="predicted"/>
<accession>A0A409Y300</accession>
<reference evidence="2 3" key="1">
    <citation type="journal article" date="2018" name="Evol. Lett.">
        <title>Horizontal gene cluster transfer increased hallucinogenic mushroom diversity.</title>
        <authorList>
            <person name="Reynolds H.T."/>
            <person name="Vijayakumar V."/>
            <person name="Gluck-Thaler E."/>
            <person name="Korotkin H.B."/>
            <person name="Matheny P.B."/>
            <person name="Slot J.C."/>
        </authorList>
    </citation>
    <scope>NUCLEOTIDE SEQUENCE [LARGE SCALE GENOMIC DNA]</scope>
    <source>
        <strain evidence="2 3">SRW20</strain>
    </source>
</reference>
<evidence type="ECO:0000313" key="3">
    <source>
        <dbReference type="Proteomes" id="UP000284706"/>
    </source>
</evidence>
<feature type="region of interest" description="Disordered" evidence="1">
    <location>
        <begin position="22"/>
        <end position="67"/>
    </location>
</feature>
<feature type="compositionally biased region" description="Basic and acidic residues" evidence="1">
    <location>
        <begin position="266"/>
        <end position="275"/>
    </location>
</feature>
<feature type="region of interest" description="Disordered" evidence="1">
    <location>
        <begin position="98"/>
        <end position="129"/>
    </location>
</feature>
<evidence type="ECO:0000313" key="2">
    <source>
        <dbReference type="EMBL" id="PPQ97331.1"/>
    </source>
</evidence>
<evidence type="ECO:0000256" key="1">
    <source>
        <dbReference type="SAM" id="MobiDB-lite"/>
    </source>
</evidence>
<feature type="compositionally biased region" description="Low complexity" evidence="1">
    <location>
        <begin position="190"/>
        <end position="202"/>
    </location>
</feature>
<dbReference type="Proteomes" id="UP000284706">
    <property type="component" value="Unassembled WGS sequence"/>
</dbReference>
<name>A0A409Y300_9AGAR</name>
<organism evidence="2 3">
    <name type="scientific">Gymnopilus dilepis</name>
    <dbReference type="NCBI Taxonomy" id="231916"/>
    <lineage>
        <taxon>Eukaryota</taxon>
        <taxon>Fungi</taxon>
        <taxon>Dikarya</taxon>
        <taxon>Basidiomycota</taxon>
        <taxon>Agaricomycotina</taxon>
        <taxon>Agaricomycetes</taxon>
        <taxon>Agaricomycetidae</taxon>
        <taxon>Agaricales</taxon>
        <taxon>Agaricineae</taxon>
        <taxon>Hymenogastraceae</taxon>
        <taxon>Gymnopilus</taxon>
    </lineage>
</organism>
<feature type="compositionally biased region" description="Polar residues" evidence="1">
    <location>
        <begin position="225"/>
        <end position="240"/>
    </location>
</feature>
<feature type="region of interest" description="Disordered" evidence="1">
    <location>
        <begin position="178"/>
        <end position="275"/>
    </location>
</feature>